<dbReference type="RefSeq" id="XP_041422149.1">
    <property type="nucleotide sequence ID" value="XM_041566215.1"/>
</dbReference>
<evidence type="ECO:0000256" key="2">
    <source>
        <dbReference type="SAM" id="MobiDB-lite"/>
    </source>
</evidence>
<proteinExistence type="predicted"/>
<evidence type="ECO:0000313" key="6">
    <source>
        <dbReference type="RefSeq" id="XP_041422149.1"/>
    </source>
</evidence>
<accession>A0A8J1KZH5</accession>
<keyword evidence="1" id="KW-0479">Metal-binding</keyword>
<reference evidence="5 6" key="1">
    <citation type="submission" date="2025-04" db="UniProtKB">
        <authorList>
            <consortium name="RefSeq"/>
        </authorList>
    </citation>
    <scope>IDENTIFICATION</scope>
    <source>
        <strain evidence="5 6">J_2021</strain>
        <tissue evidence="5 6">Erythrocytes</tissue>
    </source>
</reference>
<keyword evidence="4" id="KW-1185">Reference proteome</keyword>
<feature type="region of interest" description="Disordered" evidence="2">
    <location>
        <begin position="527"/>
        <end position="573"/>
    </location>
</feature>
<dbReference type="PROSITE" id="PS50158">
    <property type="entry name" value="ZF_CCHC"/>
    <property type="match status" value="1"/>
</dbReference>
<dbReference type="KEGG" id="xla:121394663"/>
<keyword evidence="1" id="KW-0863">Zinc-finger</keyword>
<keyword evidence="1" id="KW-0862">Zinc</keyword>
<evidence type="ECO:0000259" key="3">
    <source>
        <dbReference type="PROSITE" id="PS50158"/>
    </source>
</evidence>
<protein>
    <submittedName>
        <fullName evidence="5 6">Uncharacterized protein LOC121394663</fullName>
    </submittedName>
</protein>
<feature type="compositionally biased region" description="Polar residues" evidence="2">
    <location>
        <begin position="611"/>
        <end position="639"/>
    </location>
</feature>
<evidence type="ECO:0000256" key="1">
    <source>
        <dbReference type="PROSITE-ProRule" id="PRU00047"/>
    </source>
</evidence>
<organism evidence="4 5">
    <name type="scientific">Xenopus laevis</name>
    <name type="common">African clawed frog</name>
    <dbReference type="NCBI Taxonomy" id="8355"/>
    <lineage>
        <taxon>Eukaryota</taxon>
        <taxon>Metazoa</taxon>
        <taxon>Chordata</taxon>
        <taxon>Craniata</taxon>
        <taxon>Vertebrata</taxon>
        <taxon>Euteleostomi</taxon>
        <taxon>Amphibia</taxon>
        <taxon>Batrachia</taxon>
        <taxon>Anura</taxon>
        <taxon>Pipoidea</taxon>
        <taxon>Pipidae</taxon>
        <taxon>Xenopodinae</taxon>
        <taxon>Xenopus</taxon>
        <taxon>Xenopus</taxon>
    </lineage>
</organism>
<dbReference type="GO" id="GO:0003676">
    <property type="term" value="F:nucleic acid binding"/>
    <property type="evidence" value="ECO:0007669"/>
    <property type="project" value="InterPro"/>
</dbReference>
<dbReference type="SUPFAM" id="SSF57756">
    <property type="entry name" value="Retrovirus zinc finger-like domains"/>
    <property type="match status" value="1"/>
</dbReference>
<dbReference type="Proteomes" id="UP000186698">
    <property type="component" value="Chromosome 6L"/>
</dbReference>
<feature type="compositionally biased region" description="Low complexity" evidence="2">
    <location>
        <begin position="554"/>
        <end position="573"/>
    </location>
</feature>
<dbReference type="AlphaFoldDB" id="A0A8J1KZH5"/>
<name>A0A8J1KZH5_XENLA</name>
<dbReference type="InterPro" id="IPR001878">
    <property type="entry name" value="Znf_CCHC"/>
</dbReference>
<dbReference type="GO" id="GO:0008270">
    <property type="term" value="F:zinc ion binding"/>
    <property type="evidence" value="ECO:0007669"/>
    <property type="project" value="UniProtKB-KW"/>
</dbReference>
<feature type="compositionally biased region" description="Basic residues" evidence="2">
    <location>
        <begin position="541"/>
        <end position="553"/>
    </location>
</feature>
<dbReference type="InterPro" id="IPR036875">
    <property type="entry name" value="Znf_CCHC_sf"/>
</dbReference>
<dbReference type="GeneID" id="121394663"/>
<gene>
    <name evidence="5 6" type="primary">LOC121394663</name>
</gene>
<evidence type="ECO:0000313" key="5">
    <source>
        <dbReference type="RefSeq" id="XP_041422148.1"/>
    </source>
</evidence>
<sequence>MGGKTSKNLPPPLLNETCKQYVYRCSPTGGFYVDPWVDNLAGWCEHLELDNPFPRDGANDLYYMNIVYQMCVQKKEGDPKWDYTYMTPGGENWLKIAPGWYSTPSLPKNHNPRKTGVLKLFKRHNSQCSTTCDQTVNTTPPPYMAIYPNLTHKPDTMEDDEICIAVASAPIVPQAAPIAPVQAAPLVQQPMPVPAPPRMIEAAAYPLPAFPLSGLDTVDTDKIEIPLMPELEKDMGIITQAGYEIVHITPDRLKMTVRKKEPKKRGDQHPVTKQYPFLTVGEQLIMKPLSPTDLQNILANAPDPRKNPGACLVYLKRMCQGQCMHQSDIKLIIDGILGYDLESGWDWTKVPSISVPVNVNAMNAAQYPLNTPAGIDIMWQEVEQEMKRLWTDRQSMSIALGCKQKSHETASDFVKRFYKVWKEEAALSSEGNMSQLKVQTCLGNMTPQFSLTTKQLISEWPTLTSGDFQKRVIEKEAASCYENLIRTDKKVQGTYMEVVSPEYNTQNGTLSGPNSTTEMYSHNPQGFNNQYTERGGYGRGRWNRGRGRGRGRRNWVNQNNSWGSPNNSNTSPNNTRCFNCHEFGHRRNQCPCPPCPTFQNQRTVPNAPAPTFQTQAPHTQPQTSTNSTPRHTINWPGST</sequence>
<evidence type="ECO:0000313" key="4">
    <source>
        <dbReference type="Proteomes" id="UP000186698"/>
    </source>
</evidence>
<feature type="region of interest" description="Disordered" evidence="2">
    <location>
        <begin position="603"/>
        <end position="639"/>
    </location>
</feature>
<dbReference type="OrthoDB" id="10532592at2759"/>
<feature type="domain" description="CCHC-type" evidence="3">
    <location>
        <begin position="576"/>
        <end position="591"/>
    </location>
</feature>
<dbReference type="RefSeq" id="XP_041422148.1">
    <property type="nucleotide sequence ID" value="XM_041566214.1"/>
</dbReference>